<dbReference type="Proteomes" id="UP000483379">
    <property type="component" value="Unassembled WGS sequence"/>
</dbReference>
<feature type="chain" id="PRO_5026813505" evidence="1">
    <location>
        <begin position="25"/>
        <end position="226"/>
    </location>
</feature>
<feature type="signal peptide" evidence="1">
    <location>
        <begin position="1"/>
        <end position="24"/>
    </location>
</feature>
<dbReference type="EMBL" id="JAAIJQ010000009">
    <property type="protein sequence ID" value="NEV61208.1"/>
    <property type="molecule type" value="Genomic_DNA"/>
</dbReference>
<accession>A0A6M0JUJ3</accession>
<organism evidence="2 3">
    <name type="scientific">Thiorhodococcus minor</name>
    <dbReference type="NCBI Taxonomy" id="57489"/>
    <lineage>
        <taxon>Bacteria</taxon>
        <taxon>Pseudomonadati</taxon>
        <taxon>Pseudomonadota</taxon>
        <taxon>Gammaproteobacteria</taxon>
        <taxon>Chromatiales</taxon>
        <taxon>Chromatiaceae</taxon>
        <taxon>Thiorhodococcus</taxon>
    </lineage>
</organism>
<evidence type="ECO:0000256" key="1">
    <source>
        <dbReference type="SAM" id="SignalP"/>
    </source>
</evidence>
<reference evidence="2 3" key="1">
    <citation type="submission" date="2020-02" db="EMBL/GenBank/DDBJ databases">
        <title>Genome sequences of Thiorhodococcus mannitoliphagus and Thiorhodococcus minor, purple sulfur photosynthetic bacteria in the gammaproteobacterial family, Chromatiaceae.</title>
        <authorList>
            <person name="Aviles F.A."/>
            <person name="Meyer T.E."/>
            <person name="Kyndt J.A."/>
        </authorList>
    </citation>
    <scope>NUCLEOTIDE SEQUENCE [LARGE SCALE GENOMIC DNA]</scope>
    <source>
        <strain evidence="2 3">DSM 11518</strain>
    </source>
</reference>
<gene>
    <name evidence="2" type="ORF">G3446_04710</name>
</gene>
<keyword evidence="3" id="KW-1185">Reference proteome</keyword>
<proteinExistence type="predicted"/>
<keyword evidence="1" id="KW-0732">Signal</keyword>
<evidence type="ECO:0000313" key="2">
    <source>
        <dbReference type="EMBL" id="NEV61208.1"/>
    </source>
</evidence>
<protein>
    <submittedName>
        <fullName evidence="2">Uncharacterized protein</fullName>
    </submittedName>
</protein>
<evidence type="ECO:0000313" key="3">
    <source>
        <dbReference type="Proteomes" id="UP000483379"/>
    </source>
</evidence>
<sequence>MRFLPILASCSTLAGLSLTHSALADSSPLAPGSYSLERPEISSTLSIEFKHGQGVLLSAEAVLLSPSAHYGIIEQAPIELPHEDEAHVGIYRGQGCVITLRGTPDGLHAQQDGRCEEFGAGVWLTGDYVRTTPHYDDIRLGEVDIPEPDKAGLFVARFRVTYYPPRGGEPMPQSHSYRIYCPTRMVRNIGNTRWDEARKVEEEDERRFAGIPVVGSIVARVCDQDL</sequence>
<dbReference type="RefSeq" id="WP_164451252.1">
    <property type="nucleotide sequence ID" value="NZ_JAAIJQ010000009.1"/>
</dbReference>
<comment type="caution">
    <text evidence="2">The sequence shown here is derived from an EMBL/GenBank/DDBJ whole genome shotgun (WGS) entry which is preliminary data.</text>
</comment>
<name>A0A6M0JUJ3_9GAMM</name>
<dbReference type="AlphaFoldDB" id="A0A6M0JUJ3"/>